<dbReference type="RefSeq" id="WP_091306493.1">
    <property type="nucleotide sequence ID" value="NZ_CBCSJU010000001.1"/>
</dbReference>
<dbReference type="InterPro" id="IPR002838">
    <property type="entry name" value="AIM24"/>
</dbReference>
<organism evidence="1 2">
    <name type="scientific">Flavobacterium terrigena</name>
    <dbReference type="NCBI Taxonomy" id="402734"/>
    <lineage>
        <taxon>Bacteria</taxon>
        <taxon>Pseudomonadati</taxon>
        <taxon>Bacteroidota</taxon>
        <taxon>Flavobacteriia</taxon>
        <taxon>Flavobacteriales</taxon>
        <taxon>Flavobacteriaceae</taxon>
        <taxon>Flavobacterium</taxon>
    </lineage>
</organism>
<protein>
    <submittedName>
        <fullName evidence="1">TIGR00266 family protein</fullName>
    </submittedName>
</protein>
<dbReference type="InterPro" id="IPR016031">
    <property type="entry name" value="Trp_RNA-bd_attenuator-like_dom"/>
</dbReference>
<proteinExistence type="predicted"/>
<keyword evidence="2" id="KW-1185">Reference proteome</keyword>
<dbReference type="Pfam" id="PF01987">
    <property type="entry name" value="AIM24"/>
    <property type="match status" value="1"/>
</dbReference>
<dbReference type="PANTHER" id="PTHR43657:SF1">
    <property type="entry name" value="ALTERED INHERITANCE OF MITOCHONDRIA PROTEIN 24, MITOCHONDRIAL"/>
    <property type="match status" value="1"/>
</dbReference>
<dbReference type="InterPro" id="IPR036983">
    <property type="entry name" value="AIM24_sf"/>
</dbReference>
<dbReference type="PANTHER" id="PTHR43657">
    <property type="entry name" value="TRYPTOPHAN RNA-BINDING ATTENUATOR PROTEIN-LIKE PROTEIN"/>
    <property type="match status" value="1"/>
</dbReference>
<evidence type="ECO:0000313" key="2">
    <source>
        <dbReference type="Proteomes" id="UP000199702"/>
    </source>
</evidence>
<dbReference type="OrthoDB" id="9779518at2"/>
<reference evidence="2" key="1">
    <citation type="submission" date="2016-10" db="EMBL/GenBank/DDBJ databases">
        <authorList>
            <person name="Varghese N."/>
            <person name="Submissions S."/>
        </authorList>
    </citation>
    <scope>NUCLEOTIDE SEQUENCE [LARGE SCALE GENOMIC DNA]</scope>
    <source>
        <strain evidence="2">DSM 17934</strain>
    </source>
</reference>
<name>A0A1H6QBN2_9FLAO</name>
<dbReference type="Proteomes" id="UP000199702">
    <property type="component" value="Unassembled WGS sequence"/>
</dbReference>
<dbReference type="NCBIfam" id="TIGR00266">
    <property type="entry name" value="TIGR00266 family protein"/>
    <property type="match status" value="1"/>
</dbReference>
<gene>
    <name evidence="1" type="ORF">SAMN05660918_0233</name>
</gene>
<dbReference type="STRING" id="402734.SAMN05660918_0233"/>
<accession>A0A1H6QBN2</accession>
<dbReference type="Gene3D" id="3.60.160.10">
    <property type="entry name" value="Mitochondrial biogenesis AIM24"/>
    <property type="match status" value="1"/>
</dbReference>
<dbReference type="AlphaFoldDB" id="A0A1H6QBN2"/>
<sequence>METLNIEHKATSLDVNLRMRPGSTAAEITLQPGQEFTAEAGAMIAMSPTVSMTTTTYKKNSGGIFKGLKRVLSGESFFLNHYTAGSQPGTVWLGTTHAGDMMTKELNGEGIIIQGGSYVASSPDIEIDLSFQGFKSLISKESLFWLTAKGKGTVIFNSFGCIYPIQINGEYIVDTGHIVAFEENLNFTLSKAGKSWMSSFLGGEGLVCKFKGQGTVWVQSHNTGSFGAILGPKLKPR</sequence>
<evidence type="ECO:0000313" key="1">
    <source>
        <dbReference type="EMBL" id="SEI38244.1"/>
    </source>
</evidence>
<dbReference type="EMBL" id="FNYA01000001">
    <property type="protein sequence ID" value="SEI38244.1"/>
    <property type="molecule type" value="Genomic_DNA"/>
</dbReference>
<dbReference type="SUPFAM" id="SSF51219">
    <property type="entry name" value="TRAP-like"/>
    <property type="match status" value="1"/>
</dbReference>